<dbReference type="InterPro" id="IPR014729">
    <property type="entry name" value="Rossmann-like_a/b/a_fold"/>
</dbReference>
<dbReference type="EMBL" id="HG964446">
    <property type="protein sequence ID" value="CDO86115.1"/>
    <property type="molecule type" value="Genomic_DNA"/>
</dbReference>
<dbReference type="PANTHER" id="PTHR43740">
    <property type="entry name" value="LEUCYL-TRNA SYNTHETASE"/>
    <property type="match status" value="1"/>
</dbReference>
<dbReference type="NCBIfam" id="TIGR00396">
    <property type="entry name" value="leuS_bact"/>
    <property type="match status" value="1"/>
</dbReference>
<dbReference type="InterPro" id="IPR013155">
    <property type="entry name" value="M/V/L/I-tRNA-synth_anticd-bd"/>
</dbReference>
<evidence type="ECO:0000313" key="17">
    <source>
        <dbReference type="Proteomes" id="UP000193710"/>
    </source>
</evidence>
<dbReference type="Pfam" id="PF08264">
    <property type="entry name" value="Anticodon_1"/>
    <property type="match status" value="1"/>
</dbReference>
<evidence type="ECO:0000256" key="11">
    <source>
        <dbReference type="SAM" id="MobiDB-lite"/>
    </source>
</evidence>
<dbReference type="InterPro" id="IPR001412">
    <property type="entry name" value="aa-tRNA-synth_I_CS"/>
</dbReference>
<keyword evidence="6 9" id="KW-0648">Protein biosynthesis</keyword>
<dbReference type="Gene3D" id="1.10.730.10">
    <property type="entry name" value="Isoleucyl-tRNA Synthetase, Domain 1"/>
    <property type="match status" value="2"/>
</dbReference>
<keyword evidence="2 9" id="KW-0963">Cytoplasm</keyword>
<keyword evidence="4 9" id="KW-0547">Nucleotide-binding</keyword>
<dbReference type="SUPFAM" id="SSF47323">
    <property type="entry name" value="Anticodon-binding domain of a subclass of class I aminoacyl-tRNA synthetases"/>
    <property type="match status" value="1"/>
</dbReference>
<comment type="similarity">
    <text evidence="1 9 10">Belongs to the class-I aminoacyl-tRNA synthetase family.</text>
</comment>
<comment type="caution">
    <text evidence="9">Lacks conserved residue(s) required for the propagation of feature annotation.</text>
</comment>
<keyword evidence="3 9" id="KW-0436">Ligase</keyword>
<feature type="domain" description="Leucyl-tRNA synthetase editing" evidence="14">
    <location>
        <begin position="305"/>
        <end position="501"/>
    </location>
</feature>
<dbReference type="FunFam" id="3.90.740.10:FF:000017">
    <property type="entry name" value="Leucine--tRNA ligase"/>
    <property type="match status" value="1"/>
</dbReference>
<dbReference type="AlphaFoldDB" id="A0A024JQJ8"/>
<reference evidence="15" key="2">
    <citation type="submission" date="2014-04" db="EMBL/GenBank/DDBJ databases">
        <authorList>
            <person name="Urmite Genomes U."/>
        </authorList>
    </citation>
    <scope>NUCLEOTIDE SEQUENCE</scope>
    <source>
        <strain evidence="15">DSM 44626</strain>
    </source>
</reference>
<evidence type="ECO:0000256" key="8">
    <source>
        <dbReference type="ARBA" id="ARBA00047469"/>
    </source>
</evidence>
<dbReference type="Pfam" id="PF09334">
    <property type="entry name" value="tRNA-synt_1g"/>
    <property type="match status" value="1"/>
</dbReference>
<evidence type="ECO:0000256" key="10">
    <source>
        <dbReference type="RuleBase" id="RU363039"/>
    </source>
</evidence>
<comment type="subcellular location">
    <subcellularLocation>
        <location evidence="9">Cytoplasm</location>
    </subcellularLocation>
</comment>
<dbReference type="SUPFAM" id="SSF52374">
    <property type="entry name" value="Nucleotidylyl transferase"/>
    <property type="match status" value="1"/>
</dbReference>
<dbReference type="OrthoDB" id="9810365at2"/>
<dbReference type="HOGENOM" id="CLU_004427_0_0_11"/>
<evidence type="ECO:0000256" key="2">
    <source>
        <dbReference type="ARBA" id="ARBA00022490"/>
    </source>
</evidence>
<dbReference type="Gene3D" id="3.40.50.620">
    <property type="entry name" value="HUPs"/>
    <property type="match status" value="3"/>
</dbReference>
<dbReference type="GO" id="GO:0004823">
    <property type="term" value="F:leucine-tRNA ligase activity"/>
    <property type="evidence" value="ECO:0007669"/>
    <property type="project" value="UniProtKB-UniRule"/>
</dbReference>
<organism evidence="15">
    <name type="scientific">Mycobacterium triplex</name>
    <dbReference type="NCBI Taxonomy" id="47839"/>
    <lineage>
        <taxon>Bacteria</taxon>
        <taxon>Bacillati</taxon>
        <taxon>Actinomycetota</taxon>
        <taxon>Actinomycetes</taxon>
        <taxon>Mycobacteriales</taxon>
        <taxon>Mycobacteriaceae</taxon>
        <taxon>Mycobacterium</taxon>
        <taxon>Mycobacterium simiae complex</taxon>
    </lineage>
</organism>
<accession>A0A024JQJ8</accession>
<feature type="compositionally biased region" description="Polar residues" evidence="11">
    <location>
        <begin position="1"/>
        <end position="20"/>
    </location>
</feature>
<dbReference type="GO" id="GO:0005829">
    <property type="term" value="C:cytosol"/>
    <property type="evidence" value="ECO:0007669"/>
    <property type="project" value="TreeGrafter"/>
</dbReference>
<dbReference type="GO" id="GO:0006429">
    <property type="term" value="P:leucyl-tRNA aminoacylation"/>
    <property type="evidence" value="ECO:0007669"/>
    <property type="project" value="UniProtKB-UniRule"/>
</dbReference>
<keyword evidence="7 9" id="KW-0030">Aminoacyl-tRNA synthetase</keyword>
<dbReference type="Gene3D" id="3.90.740.10">
    <property type="entry name" value="Valyl/Leucyl/Isoleucyl-tRNA synthetase, editing domain"/>
    <property type="match status" value="1"/>
</dbReference>
<keyword evidence="17" id="KW-1185">Reference proteome</keyword>
<evidence type="ECO:0000313" key="15">
    <source>
        <dbReference type="EMBL" id="CDO86115.1"/>
    </source>
</evidence>
<evidence type="ECO:0000259" key="13">
    <source>
        <dbReference type="Pfam" id="PF09334"/>
    </source>
</evidence>
<evidence type="ECO:0000256" key="4">
    <source>
        <dbReference type="ARBA" id="ARBA00022741"/>
    </source>
</evidence>
<dbReference type="RefSeq" id="WP_036465618.1">
    <property type="nucleotide sequence ID" value="NZ_HG964446.1"/>
</dbReference>
<evidence type="ECO:0000256" key="7">
    <source>
        <dbReference type="ARBA" id="ARBA00023146"/>
    </source>
</evidence>
<evidence type="ECO:0000256" key="5">
    <source>
        <dbReference type="ARBA" id="ARBA00022840"/>
    </source>
</evidence>
<feature type="domain" description="Methionyl/Leucyl tRNA synthetase" evidence="13">
    <location>
        <begin position="75"/>
        <end position="182"/>
    </location>
</feature>
<comment type="catalytic activity">
    <reaction evidence="8 9">
        <text>tRNA(Leu) + L-leucine + ATP = L-leucyl-tRNA(Leu) + AMP + diphosphate</text>
        <dbReference type="Rhea" id="RHEA:11688"/>
        <dbReference type="Rhea" id="RHEA-COMP:9613"/>
        <dbReference type="Rhea" id="RHEA-COMP:9622"/>
        <dbReference type="ChEBI" id="CHEBI:30616"/>
        <dbReference type="ChEBI" id="CHEBI:33019"/>
        <dbReference type="ChEBI" id="CHEBI:57427"/>
        <dbReference type="ChEBI" id="CHEBI:78442"/>
        <dbReference type="ChEBI" id="CHEBI:78494"/>
        <dbReference type="ChEBI" id="CHEBI:456215"/>
        <dbReference type="EC" id="6.1.1.4"/>
    </reaction>
</comment>
<dbReference type="PROSITE" id="PS00178">
    <property type="entry name" value="AA_TRNA_LIGASE_I"/>
    <property type="match status" value="1"/>
</dbReference>
<dbReference type="GO" id="GO:0005524">
    <property type="term" value="F:ATP binding"/>
    <property type="evidence" value="ECO:0007669"/>
    <property type="project" value="UniProtKB-UniRule"/>
</dbReference>
<evidence type="ECO:0000256" key="9">
    <source>
        <dbReference type="HAMAP-Rule" id="MF_00049"/>
    </source>
</evidence>
<feature type="binding site" evidence="9">
    <location>
        <position position="740"/>
    </location>
    <ligand>
        <name>ATP</name>
        <dbReference type="ChEBI" id="CHEBI:30616"/>
    </ligand>
</feature>
<dbReference type="CDD" id="cd07958">
    <property type="entry name" value="Anticodon_Ia_Leu_BEm"/>
    <property type="match status" value="1"/>
</dbReference>
<dbReference type="EC" id="6.1.1.4" evidence="9"/>
<evidence type="ECO:0000259" key="14">
    <source>
        <dbReference type="Pfam" id="PF13603"/>
    </source>
</evidence>
<feature type="domain" description="Methionyl/Valyl/Leucyl/Isoleucyl-tRNA synthetase anticodon-binding" evidence="12">
    <location>
        <begin position="814"/>
        <end position="931"/>
    </location>
</feature>
<gene>
    <name evidence="9 15" type="primary">leuS</name>
    <name evidence="16" type="ORF">AWC29_29170</name>
    <name evidence="15" type="ORF">BN973_00456</name>
</gene>
<sequence>MTQSPTASSRSNPTGAQSESDAPPFRYTAELAGRIEGTWQDNWARLGTFNVSNPVGSLAPADGAPVPDDKLFVQDMFPYPSGDGLHVGHPLGYIATDVYARYFRMIGRNVLHALGFDAFGLPAEQYAVQTGTHPRARTEANIVNFRRQLGRLGLGHDSRRTFSTTDVEFYKWTQWIFLQIYNAWFDTAAGKARPITELIAEFDSGARRLDDGRDWATLSAGERADVIDGHRLVYRADSMVNWCPGLGTVLANEEVTSDGRSDRGNFPVFRKRLRQWMMRITAYSDRLLDDLDVLDWPDQVKTMQRNWIGRSTGAEALFSATTSSGEIVDIDVFTTRPDTLFGATYLVLAPEHELVDDLVAAAWPDGVDATWTYGAVTPREAVAAYRRAIGAKSDLERQESKEKTGVFLGSYATNPANGKPVPIFIADYVLVGYGTGAIMAVPGHDQRDWDFATAFHLPIVEVIAGGDISESAYAGDGVLVNSGYLDGMDVAAAKAAITARLEAEGRGRARIEFKLRDWLFARQRYWGEPFPIVYDSDGRPHALSEAALPVELPDIPDYSPVLFDPDDADSEPSPPLGKATDWVHVELDLGDGLKPYSRDTNVMPQWAGSSWYELRYADPHNSERFCARENEAYWMGPRPAEHGPRDPGGVDLYVGGAEHAVLHLLYARFWHKVLYDLGHVSSREPYRRLVNQGYIQAFAYTDARGSYVAADEVVERGNRFFYPGPDGEVEVFQEFGKIGKSLKNSISPDTICDEYGADTLRVYEMSMGPLEASRPWATKDVVGAHRFLQRVWRLVVDENTGESRVADVGEQLDTETLRALHRTIEGVSEDYAALRNNTAAAKLIEYTNHLTKEHRDAVPRAAVEPLVLMLAPLAPHLAEELWSRLGHTTSLAHGPFPVADPAYLVDDTVEYPVQVNGKVRGRVVVAANADDDTLKAAALADEKVKAFLAGATPRKVIVVAGRLVNLVV</sequence>
<evidence type="ECO:0000256" key="6">
    <source>
        <dbReference type="ARBA" id="ARBA00022917"/>
    </source>
</evidence>
<evidence type="ECO:0000259" key="12">
    <source>
        <dbReference type="Pfam" id="PF08264"/>
    </source>
</evidence>
<dbReference type="InterPro" id="IPR015413">
    <property type="entry name" value="Methionyl/Leucyl_tRNA_Synth"/>
</dbReference>
<dbReference type="InterPro" id="IPR009080">
    <property type="entry name" value="tRNAsynth_Ia_anticodon-bd"/>
</dbReference>
<feature type="short sequence motif" description="'KMSKS' region" evidence="9">
    <location>
        <begin position="737"/>
        <end position="741"/>
    </location>
</feature>
<dbReference type="FunFam" id="3.40.50.620:FF:000060">
    <property type="entry name" value="Leucine--tRNA ligase"/>
    <property type="match status" value="1"/>
</dbReference>
<dbReference type="PRINTS" id="PR00985">
    <property type="entry name" value="TRNASYNTHLEU"/>
</dbReference>
<feature type="region of interest" description="Disordered" evidence="11">
    <location>
        <begin position="1"/>
        <end position="25"/>
    </location>
</feature>
<dbReference type="PANTHER" id="PTHR43740:SF2">
    <property type="entry name" value="LEUCINE--TRNA LIGASE, MITOCHONDRIAL"/>
    <property type="match status" value="1"/>
</dbReference>
<proteinExistence type="inferred from homology"/>
<evidence type="ECO:0000256" key="1">
    <source>
        <dbReference type="ARBA" id="ARBA00005594"/>
    </source>
</evidence>
<dbReference type="HAMAP" id="MF_00049_B">
    <property type="entry name" value="Leu_tRNA_synth_B"/>
    <property type="match status" value="1"/>
</dbReference>
<reference evidence="15" key="1">
    <citation type="journal article" date="2014" name="Genome Announc.">
        <title>Draft Genome Sequence of Mycobacterium triplex DSM 44626.</title>
        <authorList>
            <person name="Sassi M."/>
            <person name="Croce O."/>
            <person name="Robert C."/>
            <person name="Raoult D."/>
            <person name="Drancourt M."/>
        </authorList>
    </citation>
    <scope>NUCLEOTIDE SEQUENCE [LARGE SCALE GENOMIC DNA]</scope>
    <source>
        <strain evidence="15">DSM 44626</strain>
    </source>
</reference>
<dbReference type="Proteomes" id="UP000193710">
    <property type="component" value="Unassembled WGS sequence"/>
</dbReference>
<dbReference type="eggNOG" id="COG0495">
    <property type="taxonomic scope" value="Bacteria"/>
</dbReference>
<evidence type="ECO:0000313" key="16">
    <source>
        <dbReference type="EMBL" id="ORW99059.1"/>
    </source>
</evidence>
<dbReference type="STRING" id="47839.BN973_00456"/>
<protein>
    <recommendedName>
        <fullName evidence="9">Leucine--tRNA ligase</fullName>
        <ecNumber evidence="9">6.1.1.4</ecNumber>
    </recommendedName>
    <alternativeName>
        <fullName evidence="9">Leucyl-tRNA synthetase</fullName>
        <shortName evidence="9">LeuRS</shortName>
    </alternativeName>
</protein>
<dbReference type="Pfam" id="PF13603">
    <property type="entry name" value="tRNA-synt_1_2"/>
    <property type="match status" value="1"/>
</dbReference>
<reference evidence="16 17" key="3">
    <citation type="submission" date="2016-01" db="EMBL/GenBank/DDBJ databases">
        <title>The new phylogeny of the genus Mycobacterium.</title>
        <authorList>
            <person name="Tarcisio F."/>
            <person name="Conor M."/>
            <person name="Antonella G."/>
            <person name="Elisabetta G."/>
            <person name="Giulia F.S."/>
            <person name="Sara T."/>
            <person name="Anna F."/>
            <person name="Clotilde B."/>
            <person name="Roberto B."/>
            <person name="Veronica D.S."/>
            <person name="Fabio R."/>
            <person name="Monica P."/>
            <person name="Olivier J."/>
            <person name="Enrico T."/>
            <person name="Nicola S."/>
        </authorList>
    </citation>
    <scope>NUCLEOTIDE SEQUENCE [LARGE SCALE GENOMIC DNA]</scope>
    <source>
        <strain evidence="16 17">DSM 44626</strain>
    </source>
</reference>
<dbReference type="SUPFAM" id="SSF50677">
    <property type="entry name" value="ValRS/IleRS/LeuRS editing domain"/>
    <property type="match status" value="1"/>
</dbReference>
<dbReference type="FunFam" id="1.10.730.10:FF:000011">
    <property type="entry name" value="Leucine--tRNA ligase chloroplastic/mitochondrial"/>
    <property type="match status" value="1"/>
</dbReference>
<dbReference type="InterPro" id="IPR025709">
    <property type="entry name" value="Leu_tRNA-synth_edit"/>
</dbReference>
<name>A0A024JQJ8_9MYCO</name>
<dbReference type="FunFam" id="3.40.50.620:FF:000087">
    <property type="entry name" value="Leucine--tRNA ligase"/>
    <property type="match status" value="1"/>
</dbReference>
<dbReference type="FunFam" id="3.40.50.620:FF:000239">
    <property type="entry name" value="Leucine--tRNA ligase"/>
    <property type="match status" value="1"/>
</dbReference>
<dbReference type="EMBL" id="LQPY01000042">
    <property type="protein sequence ID" value="ORW99059.1"/>
    <property type="molecule type" value="Genomic_DNA"/>
</dbReference>
<evidence type="ECO:0000256" key="3">
    <source>
        <dbReference type="ARBA" id="ARBA00022598"/>
    </source>
</evidence>
<dbReference type="InterPro" id="IPR009008">
    <property type="entry name" value="Val/Leu/Ile-tRNA-synth_edit"/>
</dbReference>
<keyword evidence="5 9" id="KW-0067">ATP-binding</keyword>
<dbReference type="GO" id="GO:0002161">
    <property type="term" value="F:aminoacyl-tRNA deacylase activity"/>
    <property type="evidence" value="ECO:0007669"/>
    <property type="project" value="InterPro"/>
</dbReference>
<dbReference type="InterPro" id="IPR002302">
    <property type="entry name" value="Leu-tRNA-ligase"/>
</dbReference>
<dbReference type="Proteomes" id="UP000028880">
    <property type="component" value="Unassembled WGS sequence"/>
</dbReference>